<protein>
    <recommendedName>
        <fullName evidence="4">Chromosome segregation ATPase</fullName>
    </recommendedName>
</protein>
<feature type="coiled-coil region" evidence="1">
    <location>
        <begin position="1125"/>
        <end position="1152"/>
    </location>
</feature>
<accession>A0A9E2KA66</accession>
<keyword evidence="1" id="KW-0175">Coiled coil</keyword>
<dbReference type="EMBL" id="JAHLFQ010000016">
    <property type="protein sequence ID" value="MBU3803273.1"/>
    <property type="molecule type" value="Genomic_DNA"/>
</dbReference>
<feature type="coiled-coil region" evidence="1">
    <location>
        <begin position="325"/>
        <end position="395"/>
    </location>
</feature>
<evidence type="ECO:0000256" key="1">
    <source>
        <dbReference type="SAM" id="Coils"/>
    </source>
</evidence>
<dbReference type="Proteomes" id="UP000824229">
    <property type="component" value="Unassembled WGS sequence"/>
</dbReference>
<name>A0A9E2KA66_9FIRM</name>
<sequence>MASISKIRYTNVIYENGNKRYNDELFTCAGHNTAILLENGGGKTVFIQAALQAVLPHTDLGERKAKETFVLEGEAAHIAIEWILSDKPRRYGLTAVTLYLQNNELKSYKYAYEYGVEDKNNIESLPFIKEETDDRVRAATRAEMNEYYQRMSKEQMAARSFMTTKEFHQYIEAHFKIIPEEWRSITVINGGEGSVEAFFDGCKTTTDLVEKLLLPTVEQGLVGKGSDEFAGTFESQREHFNKHKQLERSINESEKIKTEIEAYVASYSAYHQKIKDYQAKKEEAKAFWNLIETKEQSTRSALSKFDEERKVVESEKKYLEKKASLIEVSKANRALEEAKKSYEKEEKLYKEAQDKQEEKEKRRHVLKLARFQNNMKEAQSKIKLHEEQLAHLNEDTEVETLKEALEENSGQLKGCFEEQLESIKIEMKHVDREKERYIEAQSIEQVKQQQLIQKVQKLRDDASRIVGKVEHQKNQMNHIKMAIVAQGGHEDIEGQDKQWGARLSEIETHKVTLEQNLRTLEETKIKLSQDVEKNLEQRTKVLGEASRISTRLSQLEEAQEDVLEAIKRVLPAFYNLSSIYLKPQQVITALEEQVEKVIREKEEALLLERRHAHFMENYESHDFFTAEPLLEGWVDKWQNQFDFLQTGTAFIESLEDKELQQKIYLKPKWAQFVVVADGSEEELMQLLKAQQSRMSYPVNVIGLSRAKAMIQEEEQEGSFIYPSSWSENMQTVLFDHYKKEVGKALEEAITFRKQKEKQLREIEQILEKVSQFLVNYPHEKYATLREESAHLKRQEAELIRSIEEDKHKLIQLEKESHLVSEILRREGEEKSRLQSYLEKTTEYLNLRLEVEKDEQRIQGLHSDMKEEELGLEKVERELGNIFEALEEAKEQLSLLRSSENRIKDDPLYKEVKDEKAIYSNMDLVYLRNKQEQIKESLSNKQRGRKEIEDLLKQSQSVYEENEKSFRQEQAEKEEPIDFIPAFREEHTLEIDRLTEELKELKKALELAEQKVKAIKTDFDKKEQDYQSKKQLFEAKYEKIEQFLEDDMKAAEHLKAAQITLSEKERYLSKQTASLEKELKFILEHKQQMDKKDELHGYCAPEVKAAVLDATIEQAFMYEIKVRMIVGNLLESLAQLKESVEESKRAVEDKKLDFKLFCQREIRDSKLRNMAVQGIMQKQEYNELVIWKENIVERINHTLTILERDLLDQDQQISQFIIHLYTYLKTVATELAEIPRKTRVNTEEGWKMIYEFVIPSWQEDSGKEKIRGHIYGLLDDIEGESFRDDTGKEDLQKIKKYIKEQFKLKTLLKIVMGNDAIRVRCRKVSNINDISSQKFSWETSNKWSGGEKWSKNMALYLGILNYLAEKKQNIQSEEERVSRVVILDNPFGKASSGHVLEPVFFIAKQLGFQIIALTAHSEGDFIRRYFPIVYSCKLRSTLDQRTAIFSKEQEIRKAYFMDNDPIALSILGSNQIGLF</sequence>
<reference evidence="2" key="2">
    <citation type="submission" date="2021-04" db="EMBL/GenBank/DDBJ databases">
        <authorList>
            <person name="Gilroy R."/>
        </authorList>
    </citation>
    <scope>NUCLEOTIDE SEQUENCE</scope>
    <source>
        <strain evidence="2">B5-657</strain>
    </source>
</reference>
<comment type="caution">
    <text evidence="2">The sequence shown here is derived from an EMBL/GenBank/DDBJ whole genome shotgun (WGS) entry which is preliminary data.</text>
</comment>
<feature type="coiled-coil region" evidence="1">
    <location>
        <begin position="857"/>
        <end position="953"/>
    </location>
</feature>
<organism evidence="2 3">
    <name type="scientific">Candidatus Cellulosilyticum pullistercoris</name>
    <dbReference type="NCBI Taxonomy" id="2838521"/>
    <lineage>
        <taxon>Bacteria</taxon>
        <taxon>Bacillati</taxon>
        <taxon>Bacillota</taxon>
        <taxon>Clostridia</taxon>
        <taxon>Lachnospirales</taxon>
        <taxon>Cellulosilyticaceae</taxon>
        <taxon>Cellulosilyticum</taxon>
    </lineage>
</organism>
<feature type="coiled-coil region" evidence="1">
    <location>
        <begin position="983"/>
        <end position="1024"/>
    </location>
</feature>
<proteinExistence type="predicted"/>
<gene>
    <name evidence="2" type="ORF">H9872_00750</name>
</gene>
<evidence type="ECO:0000313" key="3">
    <source>
        <dbReference type="Proteomes" id="UP000824229"/>
    </source>
</evidence>
<feature type="coiled-coil region" evidence="1">
    <location>
        <begin position="503"/>
        <end position="537"/>
    </location>
</feature>
<evidence type="ECO:0008006" key="4">
    <source>
        <dbReference type="Google" id="ProtNLM"/>
    </source>
</evidence>
<evidence type="ECO:0000313" key="2">
    <source>
        <dbReference type="EMBL" id="MBU3803273.1"/>
    </source>
</evidence>
<reference evidence="2" key="1">
    <citation type="journal article" date="2021" name="PeerJ">
        <title>Extensive microbial diversity within the chicken gut microbiome revealed by metagenomics and culture.</title>
        <authorList>
            <person name="Gilroy R."/>
            <person name="Ravi A."/>
            <person name="Getino M."/>
            <person name="Pursley I."/>
            <person name="Horton D.L."/>
            <person name="Alikhan N.F."/>
            <person name="Baker D."/>
            <person name="Gharbi K."/>
            <person name="Hall N."/>
            <person name="Watson M."/>
            <person name="Adriaenssens E.M."/>
            <person name="Foster-Nyarko E."/>
            <person name="Jarju S."/>
            <person name="Secka A."/>
            <person name="Antonio M."/>
            <person name="Oren A."/>
            <person name="Chaudhuri R.R."/>
            <person name="La Ragione R."/>
            <person name="Hildebrand F."/>
            <person name="Pallen M.J."/>
        </authorList>
    </citation>
    <scope>NUCLEOTIDE SEQUENCE</scope>
    <source>
        <strain evidence="2">B5-657</strain>
    </source>
</reference>